<reference evidence="3" key="1">
    <citation type="journal article" date="2014" name="Int. J. Syst. Evol. Microbiol.">
        <title>Complete genome sequence of Corynebacterium casei LMG S-19264T (=DSM 44701T), isolated from a smear-ripened cheese.</title>
        <authorList>
            <consortium name="US DOE Joint Genome Institute (JGI-PGF)"/>
            <person name="Walter F."/>
            <person name="Albersmeier A."/>
            <person name="Kalinowski J."/>
            <person name="Ruckert C."/>
        </authorList>
    </citation>
    <scope>NUCLEOTIDE SEQUENCE</scope>
    <source>
        <strain evidence="3">CGMCC 1.12987</strain>
    </source>
</reference>
<name>A0A917FKP5_9BACL</name>
<accession>A0A917FKP5</accession>
<sequence length="150" mass="17258">MRDMKKLEARLTREQITAAQLLAVNQFLPKNPQPGEQGRYTYDQIAEQAGITVRQLYNWRHYDENFVKYVGHLASNAFLSHLPDIMEKHLDMTLKGQGSMKGIELFYKFGGLLIDRQEVKTEDANAGQSLDERLARLKERAQSAESEDDE</sequence>
<feature type="domain" description="Homeodomain phBC6A51-type" evidence="2">
    <location>
        <begin position="4"/>
        <end position="122"/>
    </location>
</feature>
<dbReference type="SUPFAM" id="SSF46689">
    <property type="entry name" value="Homeodomain-like"/>
    <property type="match status" value="1"/>
</dbReference>
<comment type="caution">
    <text evidence="3">The sequence shown here is derived from an EMBL/GenBank/DDBJ whole genome shotgun (WGS) entry which is preliminary data.</text>
</comment>
<feature type="compositionally biased region" description="Basic and acidic residues" evidence="1">
    <location>
        <begin position="130"/>
        <end position="142"/>
    </location>
</feature>
<dbReference type="Proteomes" id="UP000644756">
    <property type="component" value="Unassembled WGS sequence"/>
</dbReference>
<evidence type="ECO:0000256" key="1">
    <source>
        <dbReference type="SAM" id="MobiDB-lite"/>
    </source>
</evidence>
<feature type="region of interest" description="Disordered" evidence="1">
    <location>
        <begin position="122"/>
        <end position="150"/>
    </location>
</feature>
<dbReference type="AlphaFoldDB" id="A0A917FKP5"/>
<dbReference type="InterPro" id="IPR009057">
    <property type="entry name" value="Homeodomain-like_sf"/>
</dbReference>
<evidence type="ECO:0000313" key="3">
    <source>
        <dbReference type="EMBL" id="GGF88388.1"/>
    </source>
</evidence>
<protein>
    <recommendedName>
        <fullName evidence="2">Homeodomain phBC6A51-type domain-containing protein</fullName>
    </recommendedName>
</protein>
<evidence type="ECO:0000259" key="2">
    <source>
        <dbReference type="Pfam" id="PF13022"/>
    </source>
</evidence>
<organism evidence="3 4">
    <name type="scientific">Paenibacillus abyssi</name>
    <dbReference type="NCBI Taxonomy" id="1340531"/>
    <lineage>
        <taxon>Bacteria</taxon>
        <taxon>Bacillati</taxon>
        <taxon>Bacillota</taxon>
        <taxon>Bacilli</taxon>
        <taxon>Bacillales</taxon>
        <taxon>Paenibacillaceae</taxon>
        <taxon>Paenibacillus</taxon>
    </lineage>
</organism>
<proteinExistence type="predicted"/>
<keyword evidence="4" id="KW-1185">Reference proteome</keyword>
<dbReference type="RefSeq" id="WP_188528172.1">
    <property type="nucleotide sequence ID" value="NZ_BMGR01000001.1"/>
</dbReference>
<dbReference type="InterPro" id="IPR024978">
    <property type="entry name" value="Homeodomain_phBC6A51-type"/>
</dbReference>
<evidence type="ECO:0000313" key="4">
    <source>
        <dbReference type="Proteomes" id="UP000644756"/>
    </source>
</evidence>
<gene>
    <name evidence="3" type="ORF">GCM10010916_02140</name>
</gene>
<dbReference type="EMBL" id="BMGR01000001">
    <property type="protein sequence ID" value="GGF88388.1"/>
    <property type="molecule type" value="Genomic_DNA"/>
</dbReference>
<dbReference type="Pfam" id="PF13022">
    <property type="entry name" value="HTH_Tnp_1_2"/>
    <property type="match status" value="1"/>
</dbReference>
<reference evidence="3" key="2">
    <citation type="submission" date="2020-09" db="EMBL/GenBank/DDBJ databases">
        <authorList>
            <person name="Sun Q."/>
            <person name="Zhou Y."/>
        </authorList>
    </citation>
    <scope>NUCLEOTIDE SEQUENCE</scope>
    <source>
        <strain evidence="3">CGMCC 1.12987</strain>
    </source>
</reference>
<dbReference type="Gene3D" id="1.10.10.60">
    <property type="entry name" value="Homeodomain-like"/>
    <property type="match status" value="1"/>
</dbReference>